<dbReference type="InterPro" id="IPR000425">
    <property type="entry name" value="MIP"/>
</dbReference>
<keyword evidence="5" id="KW-0677">Repeat</keyword>
<name>A0A4Q2DSH7_9AGAR</name>
<dbReference type="PRINTS" id="PR00783">
    <property type="entry name" value="MINTRINSICP"/>
</dbReference>
<evidence type="ECO:0000256" key="9">
    <source>
        <dbReference type="RuleBase" id="RU000477"/>
    </source>
</evidence>
<keyword evidence="12" id="KW-1185">Reference proteome</keyword>
<comment type="subcellular location">
    <subcellularLocation>
        <location evidence="1">Membrane</location>
        <topology evidence="1">Multi-pass membrane protein</topology>
    </subcellularLocation>
</comment>
<feature type="transmembrane region" description="Helical" evidence="10">
    <location>
        <begin position="231"/>
        <end position="255"/>
    </location>
</feature>
<dbReference type="FunFam" id="1.20.1080.10:FF:000027">
    <property type="entry name" value="MIP aquaporin"/>
    <property type="match status" value="1"/>
</dbReference>
<dbReference type="PRINTS" id="PR02019">
    <property type="entry name" value="AQUAPORIN7"/>
</dbReference>
<feature type="transmembrane region" description="Helical" evidence="10">
    <location>
        <begin position="199"/>
        <end position="219"/>
    </location>
</feature>
<dbReference type="GO" id="GO:0015254">
    <property type="term" value="F:glycerol channel activity"/>
    <property type="evidence" value="ECO:0007669"/>
    <property type="project" value="TreeGrafter"/>
</dbReference>
<feature type="transmembrane region" description="Helical" evidence="10">
    <location>
        <begin position="105"/>
        <end position="126"/>
    </location>
</feature>
<dbReference type="InterPro" id="IPR023271">
    <property type="entry name" value="Aquaporin-like"/>
</dbReference>
<dbReference type="CDD" id="cd00333">
    <property type="entry name" value="MIP"/>
    <property type="match status" value="1"/>
</dbReference>
<evidence type="ECO:0000256" key="4">
    <source>
        <dbReference type="ARBA" id="ARBA00022692"/>
    </source>
</evidence>
<evidence type="ECO:0008006" key="13">
    <source>
        <dbReference type="Google" id="ProtNLM"/>
    </source>
</evidence>
<evidence type="ECO:0000256" key="1">
    <source>
        <dbReference type="ARBA" id="ARBA00004141"/>
    </source>
</evidence>
<feature type="transmembrane region" description="Helical" evidence="10">
    <location>
        <begin position="64"/>
        <end position="85"/>
    </location>
</feature>
<evidence type="ECO:0000256" key="3">
    <source>
        <dbReference type="ARBA" id="ARBA00022448"/>
    </source>
</evidence>
<dbReference type="OrthoDB" id="3222at2759"/>
<keyword evidence="7 10" id="KW-0472">Membrane</keyword>
<dbReference type="InterPro" id="IPR050363">
    <property type="entry name" value="MIP/Aquaporin"/>
</dbReference>
<dbReference type="AlphaFoldDB" id="A0A4Q2DSH7"/>
<evidence type="ECO:0000313" key="11">
    <source>
        <dbReference type="EMBL" id="RXW23199.1"/>
    </source>
</evidence>
<evidence type="ECO:0000313" key="12">
    <source>
        <dbReference type="Proteomes" id="UP000290288"/>
    </source>
</evidence>
<dbReference type="PANTHER" id="PTHR43829">
    <property type="entry name" value="AQUAPORIN OR AQUAGLYCEROPORIN RELATED"/>
    <property type="match status" value="1"/>
</dbReference>
<protein>
    <recommendedName>
        <fullName evidence="13">Aquaporin</fullName>
    </recommendedName>
</protein>
<dbReference type="InterPro" id="IPR022357">
    <property type="entry name" value="MIP_CS"/>
</dbReference>
<feature type="transmembrane region" description="Helical" evidence="10">
    <location>
        <begin position="147"/>
        <end position="167"/>
    </location>
</feature>
<keyword evidence="6 10" id="KW-1133">Transmembrane helix</keyword>
<evidence type="ECO:0000256" key="6">
    <source>
        <dbReference type="ARBA" id="ARBA00022989"/>
    </source>
</evidence>
<evidence type="ECO:0000256" key="2">
    <source>
        <dbReference type="ARBA" id="ARBA00006175"/>
    </source>
</evidence>
<feature type="transmembrane region" description="Helical" evidence="10">
    <location>
        <begin position="283"/>
        <end position="307"/>
    </location>
</feature>
<accession>A0A4Q2DSH7</accession>
<dbReference type="PROSITE" id="PS00221">
    <property type="entry name" value="MIP"/>
    <property type="match status" value="1"/>
</dbReference>
<dbReference type="SUPFAM" id="SSF81338">
    <property type="entry name" value="Aquaporin-like"/>
    <property type="match status" value="1"/>
</dbReference>
<evidence type="ECO:0000256" key="5">
    <source>
        <dbReference type="ARBA" id="ARBA00022737"/>
    </source>
</evidence>
<keyword evidence="4 9" id="KW-0812">Transmembrane</keyword>
<dbReference type="Pfam" id="PF00230">
    <property type="entry name" value="MIP"/>
    <property type="match status" value="1"/>
</dbReference>
<dbReference type="STRING" id="2316362.A0A4Q2DSH7"/>
<dbReference type="EMBL" id="SDEE01000048">
    <property type="protein sequence ID" value="RXW23199.1"/>
    <property type="molecule type" value="Genomic_DNA"/>
</dbReference>
<evidence type="ECO:0000256" key="7">
    <source>
        <dbReference type="ARBA" id="ARBA00023136"/>
    </source>
</evidence>
<keyword evidence="3 9" id="KW-0813">Transport</keyword>
<sequence length="320" mass="34212">MSAPSISEVDSEIKKARPTSELVTSHTVISGSDAEAQIVVVGDNTYGPRPSTYRKILSHLREPMAEFFGVALLVIFGAGAGASVVLSTKPEVSSSTRGDFFSINFGWAIGIAMGVWVSGGISGGHINPAITLAMATWRKFPWRKVPAYILAQVLGGLVGAALIYGLYFGAIEIFEGAGVRTQATAGIFATYTLPYVSPAAAFFSEFLATAILSMVVMALTDKRNNTLSPGLLPIALFILFVGFGVSLGMQTAYALNPARDFGPRLFLSMAGYGKEVYTYRNQYWLWCPIIAPIVGAQAGALLYDLFLYTEKGPLNPKGDH</sequence>
<gene>
    <name evidence="11" type="ORF">EST38_g2650</name>
</gene>
<comment type="caution">
    <text evidence="11">The sequence shown here is derived from an EMBL/GenBank/DDBJ whole genome shotgun (WGS) entry which is preliminary data.</text>
</comment>
<dbReference type="Gene3D" id="1.20.1080.10">
    <property type="entry name" value="Glycerol uptake facilitator protein"/>
    <property type="match status" value="1"/>
</dbReference>
<dbReference type="GO" id="GO:0005886">
    <property type="term" value="C:plasma membrane"/>
    <property type="evidence" value="ECO:0007669"/>
    <property type="project" value="TreeGrafter"/>
</dbReference>
<evidence type="ECO:0000256" key="10">
    <source>
        <dbReference type="SAM" id="Phobius"/>
    </source>
</evidence>
<dbReference type="PANTHER" id="PTHR43829:SF9">
    <property type="entry name" value="AQUAPORIN-9"/>
    <property type="match status" value="1"/>
</dbReference>
<organism evidence="11 12">
    <name type="scientific">Candolleomyces aberdarensis</name>
    <dbReference type="NCBI Taxonomy" id="2316362"/>
    <lineage>
        <taxon>Eukaryota</taxon>
        <taxon>Fungi</taxon>
        <taxon>Dikarya</taxon>
        <taxon>Basidiomycota</taxon>
        <taxon>Agaricomycotina</taxon>
        <taxon>Agaricomycetes</taxon>
        <taxon>Agaricomycetidae</taxon>
        <taxon>Agaricales</taxon>
        <taxon>Agaricineae</taxon>
        <taxon>Psathyrellaceae</taxon>
        <taxon>Candolleomyces</taxon>
    </lineage>
</organism>
<proteinExistence type="inferred from homology"/>
<dbReference type="GO" id="GO:0015250">
    <property type="term" value="F:water channel activity"/>
    <property type="evidence" value="ECO:0007669"/>
    <property type="project" value="TreeGrafter"/>
</dbReference>
<dbReference type="NCBIfam" id="TIGR00861">
    <property type="entry name" value="MIP"/>
    <property type="match status" value="1"/>
</dbReference>
<comment type="catalytic activity">
    <reaction evidence="8">
        <text>H2O(in) = H2O(out)</text>
        <dbReference type="Rhea" id="RHEA:29667"/>
        <dbReference type="ChEBI" id="CHEBI:15377"/>
    </reaction>
</comment>
<comment type="similarity">
    <text evidence="2 9">Belongs to the MIP/aquaporin (TC 1.A.8) family.</text>
</comment>
<evidence type="ECO:0000256" key="8">
    <source>
        <dbReference type="ARBA" id="ARBA00034651"/>
    </source>
</evidence>
<reference evidence="11 12" key="1">
    <citation type="submission" date="2019-01" db="EMBL/GenBank/DDBJ databases">
        <title>Draft genome sequence of Psathyrella aberdarensis IHI B618.</title>
        <authorList>
            <person name="Buettner E."/>
            <person name="Kellner H."/>
        </authorList>
    </citation>
    <scope>NUCLEOTIDE SEQUENCE [LARGE SCALE GENOMIC DNA]</scope>
    <source>
        <strain evidence="11 12">IHI B618</strain>
    </source>
</reference>
<dbReference type="Proteomes" id="UP000290288">
    <property type="component" value="Unassembled WGS sequence"/>
</dbReference>